<evidence type="ECO:0000256" key="9">
    <source>
        <dbReference type="SAM" id="SignalP"/>
    </source>
</evidence>
<dbReference type="Pfam" id="PF02321">
    <property type="entry name" value="OEP"/>
    <property type="match status" value="2"/>
</dbReference>
<dbReference type="InterPro" id="IPR003423">
    <property type="entry name" value="OMP_efflux"/>
</dbReference>
<dbReference type="AlphaFoldDB" id="A0A831SSU0"/>
<proteinExistence type="inferred from homology"/>
<dbReference type="GO" id="GO:0009279">
    <property type="term" value="C:cell outer membrane"/>
    <property type="evidence" value="ECO:0007669"/>
    <property type="project" value="UniProtKB-SubCell"/>
</dbReference>
<keyword evidence="5" id="KW-0812">Transmembrane</keyword>
<keyword evidence="7" id="KW-0998">Cell outer membrane</keyword>
<keyword evidence="9" id="KW-0732">Signal</keyword>
<dbReference type="GO" id="GO:0015288">
    <property type="term" value="F:porin activity"/>
    <property type="evidence" value="ECO:0007669"/>
    <property type="project" value="TreeGrafter"/>
</dbReference>
<dbReference type="GO" id="GO:0015562">
    <property type="term" value="F:efflux transmembrane transporter activity"/>
    <property type="evidence" value="ECO:0007669"/>
    <property type="project" value="InterPro"/>
</dbReference>
<dbReference type="Gene3D" id="1.20.1600.10">
    <property type="entry name" value="Outer membrane efflux proteins (OEP)"/>
    <property type="match status" value="1"/>
</dbReference>
<dbReference type="Proteomes" id="UP000886335">
    <property type="component" value="Unassembled WGS sequence"/>
</dbReference>
<comment type="caution">
    <text evidence="10">The sequence shown here is derived from an EMBL/GenBank/DDBJ whole genome shotgun (WGS) entry which is preliminary data.</text>
</comment>
<dbReference type="PIRSF" id="PIRSF001892">
    <property type="entry name" value="CyaE"/>
    <property type="match status" value="1"/>
</dbReference>
<dbReference type="GO" id="GO:1990281">
    <property type="term" value="C:efflux pump complex"/>
    <property type="evidence" value="ECO:0007669"/>
    <property type="project" value="TreeGrafter"/>
</dbReference>
<dbReference type="SUPFAM" id="SSF56954">
    <property type="entry name" value="Outer membrane efflux proteins (OEP)"/>
    <property type="match status" value="1"/>
</dbReference>
<comment type="similarity">
    <text evidence="2">Belongs to the outer membrane factor (OMF) (TC 1.B.17) family.</text>
</comment>
<evidence type="ECO:0000256" key="7">
    <source>
        <dbReference type="ARBA" id="ARBA00023237"/>
    </source>
</evidence>
<dbReference type="PANTHER" id="PTHR30026:SF20">
    <property type="entry name" value="OUTER MEMBRANE PROTEIN TOLC"/>
    <property type="match status" value="1"/>
</dbReference>
<feature type="chain" id="PRO_5032698026" evidence="9">
    <location>
        <begin position="25"/>
        <end position="467"/>
    </location>
</feature>
<feature type="signal peptide" evidence="9">
    <location>
        <begin position="1"/>
        <end position="24"/>
    </location>
</feature>
<sequence>MRKSMLYCFLLFCTLVLPAARASAEEVVQLSLDDALQRAMERNRDLQLAVLEERKSSAQVREAWSGVLPQVSAGFDYTRNIKPTVIYFPDPAALSGGGASTAPLVPLQITQDNAMNASLTLSQPLIDLKAFAGIKASSIVRDISQEAYRNAVSSTMTTVSIAYYNVLIADAQYELVRQSLERWQKALEDTKAMFAEGMAADIDTLRAHLSVENIRPDLLKAQNNCSIVRTELKNLLDLAPSARLRLVDSLACDPASAVVPEFGPALAEALRSRPDIRQLELQVEAEQVNVSATRAQSYPAVSAVGQLTAQTQYEDGVSLSDTDWPVTSSVGVSLSMPLFTGFRISSQVEQAKVSRMQAATRLEQLRAEVRGEVEIRLASLAEARKRIEVQQKTIMTAERGYDISRLRLREGVGSQLELADAELQLQRAKTNYLQAVYDLLVERVRLDAALGRIAVQERPDVVAGLDE</sequence>
<feature type="coiled-coil region" evidence="8">
    <location>
        <begin position="348"/>
        <end position="400"/>
    </location>
</feature>
<dbReference type="PANTHER" id="PTHR30026">
    <property type="entry name" value="OUTER MEMBRANE PROTEIN TOLC"/>
    <property type="match status" value="1"/>
</dbReference>
<dbReference type="InterPro" id="IPR028351">
    <property type="entry name" value="CyaE"/>
</dbReference>
<evidence type="ECO:0000256" key="5">
    <source>
        <dbReference type="ARBA" id="ARBA00022692"/>
    </source>
</evidence>
<evidence type="ECO:0000256" key="8">
    <source>
        <dbReference type="SAM" id="Coils"/>
    </source>
</evidence>
<comment type="subcellular location">
    <subcellularLocation>
        <location evidence="1">Cell outer membrane</location>
    </subcellularLocation>
</comment>
<evidence type="ECO:0000256" key="2">
    <source>
        <dbReference type="ARBA" id="ARBA00007613"/>
    </source>
</evidence>
<organism evidence="10">
    <name type="scientific">Prosthecochloris aestuarii</name>
    <dbReference type="NCBI Taxonomy" id="1102"/>
    <lineage>
        <taxon>Bacteria</taxon>
        <taxon>Pseudomonadati</taxon>
        <taxon>Chlorobiota</taxon>
        <taxon>Chlorobiia</taxon>
        <taxon>Chlorobiales</taxon>
        <taxon>Chlorobiaceae</taxon>
        <taxon>Prosthecochloris</taxon>
    </lineage>
</organism>
<accession>A0A831SSU0</accession>
<keyword evidence="3" id="KW-0813">Transport</keyword>
<reference evidence="10" key="1">
    <citation type="journal article" date="2020" name="mSystems">
        <title>Genome- and Community-Level Interaction Insights into Carbon Utilization and Element Cycling Functions of Hydrothermarchaeota in Hydrothermal Sediment.</title>
        <authorList>
            <person name="Zhou Z."/>
            <person name="Liu Y."/>
            <person name="Xu W."/>
            <person name="Pan J."/>
            <person name="Luo Z.H."/>
            <person name="Li M."/>
        </authorList>
    </citation>
    <scope>NUCLEOTIDE SEQUENCE [LARGE SCALE GENOMIC DNA]</scope>
    <source>
        <strain evidence="10">SpSt-1181</strain>
    </source>
</reference>
<evidence type="ECO:0000256" key="4">
    <source>
        <dbReference type="ARBA" id="ARBA00022452"/>
    </source>
</evidence>
<keyword evidence="8" id="KW-0175">Coiled coil</keyword>
<dbReference type="InterPro" id="IPR051906">
    <property type="entry name" value="TolC-like"/>
</dbReference>
<evidence type="ECO:0000256" key="1">
    <source>
        <dbReference type="ARBA" id="ARBA00004442"/>
    </source>
</evidence>
<name>A0A831SSU0_PROAE</name>
<dbReference type="EMBL" id="DSBW01000119">
    <property type="protein sequence ID" value="HED31054.1"/>
    <property type="molecule type" value="Genomic_DNA"/>
</dbReference>
<evidence type="ECO:0000256" key="3">
    <source>
        <dbReference type="ARBA" id="ARBA00022448"/>
    </source>
</evidence>
<evidence type="ECO:0000313" key="10">
    <source>
        <dbReference type="EMBL" id="HED31054.1"/>
    </source>
</evidence>
<evidence type="ECO:0000256" key="6">
    <source>
        <dbReference type="ARBA" id="ARBA00023136"/>
    </source>
</evidence>
<keyword evidence="4" id="KW-1134">Transmembrane beta strand</keyword>
<keyword evidence="6" id="KW-0472">Membrane</keyword>
<gene>
    <name evidence="10" type="ORF">ENN50_05085</name>
</gene>
<protein>
    <submittedName>
        <fullName evidence="10">TolC family protein</fullName>
    </submittedName>
</protein>